<evidence type="ECO:0000313" key="4">
    <source>
        <dbReference type="Proteomes" id="UP000321617"/>
    </source>
</evidence>
<reference evidence="3 4" key="1">
    <citation type="journal article" date="2013" name="Stand. Genomic Sci.">
        <title>Genomic Encyclopedia of Type Strains, Phase I: The one thousand microbial genomes (KMG-I) project.</title>
        <authorList>
            <person name="Kyrpides N.C."/>
            <person name="Woyke T."/>
            <person name="Eisen J.A."/>
            <person name="Garrity G."/>
            <person name="Lilburn T.G."/>
            <person name="Beck B.J."/>
            <person name="Whitman W.B."/>
            <person name="Hugenholtz P."/>
            <person name="Klenk H.P."/>
        </authorList>
    </citation>
    <scope>NUCLEOTIDE SEQUENCE [LARGE SCALE GENOMIC DNA]</scope>
    <source>
        <strain evidence="3 4">DSM 45044</strain>
    </source>
</reference>
<evidence type="ECO:0000256" key="2">
    <source>
        <dbReference type="SAM" id="Phobius"/>
    </source>
</evidence>
<keyword evidence="4" id="KW-1185">Reference proteome</keyword>
<dbReference type="OrthoDB" id="5180668at2"/>
<accession>A0A562V0P1</accession>
<dbReference type="EMBL" id="VLLL01000006">
    <property type="protein sequence ID" value="TWJ11454.1"/>
    <property type="molecule type" value="Genomic_DNA"/>
</dbReference>
<feature type="region of interest" description="Disordered" evidence="1">
    <location>
        <begin position="201"/>
        <end position="223"/>
    </location>
</feature>
<comment type="caution">
    <text evidence="3">The sequence shown here is derived from an EMBL/GenBank/DDBJ whole genome shotgun (WGS) entry which is preliminary data.</text>
</comment>
<evidence type="ECO:0000256" key="1">
    <source>
        <dbReference type="SAM" id="MobiDB-lite"/>
    </source>
</evidence>
<feature type="transmembrane region" description="Helical" evidence="2">
    <location>
        <begin position="168"/>
        <end position="192"/>
    </location>
</feature>
<evidence type="ECO:0000313" key="3">
    <source>
        <dbReference type="EMBL" id="TWJ11454.1"/>
    </source>
</evidence>
<dbReference type="RefSeq" id="WP_147137537.1">
    <property type="nucleotide sequence ID" value="NZ_BAABIJ010000002.1"/>
</dbReference>
<organism evidence="3 4">
    <name type="scientific">Stackebrandtia albiflava</name>
    <dbReference type="NCBI Taxonomy" id="406432"/>
    <lineage>
        <taxon>Bacteria</taxon>
        <taxon>Bacillati</taxon>
        <taxon>Actinomycetota</taxon>
        <taxon>Actinomycetes</taxon>
        <taxon>Glycomycetales</taxon>
        <taxon>Glycomycetaceae</taxon>
        <taxon>Stackebrandtia</taxon>
    </lineage>
</organism>
<sequence>MGRTLGPFTDVSTARVDGAYEIYEGLDEEGRDIEILTLGISSSKDPSRRALLSDTVAWAHATRGPADAPILKADLNSEQPYVVTLRQTGYRGVERMLERMLAMGPATGPLAITPGAHTGQIPRVGHHTNPHGIPAVSSPPGSPAGSPVAPASPMAPYVTTNRSSRPAWLMPLIIGLALLVLGGGGFVVVWGMSGDSPVVADEDGGVPPASEETQAPGEAPLPEYRTDLPPQQMFGDQVFGDSAAGVVQPPGWPIAFRVPEGWECQTGDGDTTVPVVTCRGPSDDNPGFPPAMHLELVECPDECAESTRLSVIERWQIRASELDQDTYFFEESTATDYTLAVSRFFSPVQNVDLHPENLQLAISATGMTEDVEAIQLVVNDLLTQSQRPS</sequence>
<feature type="region of interest" description="Disordered" evidence="1">
    <location>
        <begin position="127"/>
        <end position="150"/>
    </location>
</feature>
<protein>
    <submittedName>
        <fullName evidence="3">Uncharacterized protein</fullName>
    </submittedName>
</protein>
<proteinExistence type="predicted"/>
<gene>
    <name evidence="3" type="ORF">LX16_2175</name>
</gene>
<feature type="compositionally biased region" description="Low complexity" evidence="1">
    <location>
        <begin position="134"/>
        <end position="150"/>
    </location>
</feature>
<dbReference type="Proteomes" id="UP000321617">
    <property type="component" value="Unassembled WGS sequence"/>
</dbReference>
<keyword evidence="2" id="KW-0472">Membrane</keyword>
<keyword evidence="2" id="KW-1133">Transmembrane helix</keyword>
<keyword evidence="2" id="KW-0812">Transmembrane</keyword>
<dbReference type="AlphaFoldDB" id="A0A562V0P1"/>
<name>A0A562V0P1_9ACTN</name>